<feature type="compositionally biased region" description="Polar residues" evidence="2">
    <location>
        <begin position="14"/>
        <end position="29"/>
    </location>
</feature>
<keyword evidence="1" id="KW-0175">Coiled coil</keyword>
<dbReference type="Pfam" id="PF13391">
    <property type="entry name" value="HNH_2"/>
    <property type="match status" value="1"/>
</dbReference>
<feature type="compositionally biased region" description="Basic residues" evidence="2">
    <location>
        <begin position="1"/>
        <end position="12"/>
    </location>
</feature>
<feature type="domain" description="HNH nuclease" evidence="3">
    <location>
        <begin position="248"/>
        <end position="312"/>
    </location>
</feature>
<feature type="region of interest" description="Disordered" evidence="2">
    <location>
        <begin position="450"/>
        <end position="534"/>
    </location>
</feature>
<comment type="caution">
    <text evidence="4">The sequence shown here is derived from an EMBL/GenBank/DDBJ whole genome shotgun (WGS) entry which is preliminary data.</text>
</comment>
<evidence type="ECO:0000313" key="5">
    <source>
        <dbReference type="Proteomes" id="UP001303473"/>
    </source>
</evidence>
<keyword evidence="5" id="KW-1185">Reference proteome</keyword>
<name>A0AAN6N1F5_9PEZI</name>
<accession>A0AAN6N1F5</accession>
<evidence type="ECO:0000259" key="3">
    <source>
        <dbReference type="Pfam" id="PF13391"/>
    </source>
</evidence>
<organism evidence="4 5">
    <name type="scientific">Diplogelasinospora grovesii</name>
    <dbReference type="NCBI Taxonomy" id="303347"/>
    <lineage>
        <taxon>Eukaryota</taxon>
        <taxon>Fungi</taxon>
        <taxon>Dikarya</taxon>
        <taxon>Ascomycota</taxon>
        <taxon>Pezizomycotina</taxon>
        <taxon>Sordariomycetes</taxon>
        <taxon>Sordariomycetidae</taxon>
        <taxon>Sordariales</taxon>
        <taxon>Diplogelasinosporaceae</taxon>
        <taxon>Diplogelasinospora</taxon>
    </lineage>
</organism>
<evidence type="ECO:0000256" key="2">
    <source>
        <dbReference type="SAM" id="MobiDB-lite"/>
    </source>
</evidence>
<dbReference type="AlphaFoldDB" id="A0AAN6N1F5"/>
<dbReference type="Proteomes" id="UP001303473">
    <property type="component" value="Unassembled WGS sequence"/>
</dbReference>
<feature type="coiled-coil region" evidence="1">
    <location>
        <begin position="106"/>
        <end position="170"/>
    </location>
</feature>
<protein>
    <recommendedName>
        <fullName evidence="3">HNH nuclease domain-containing protein</fullName>
    </recommendedName>
</protein>
<feature type="compositionally biased region" description="Acidic residues" evidence="2">
    <location>
        <begin position="493"/>
        <end position="534"/>
    </location>
</feature>
<dbReference type="InterPro" id="IPR003615">
    <property type="entry name" value="HNH_nuc"/>
</dbReference>
<evidence type="ECO:0000256" key="1">
    <source>
        <dbReference type="SAM" id="Coils"/>
    </source>
</evidence>
<feature type="region of interest" description="Disordered" evidence="2">
    <location>
        <begin position="1"/>
        <end position="35"/>
    </location>
</feature>
<reference evidence="5" key="1">
    <citation type="journal article" date="2023" name="Mol. Phylogenet. Evol.">
        <title>Genome-scale phylogeny and comparative genomics of the fungal order Sordariales.</title>
        <authorList>
            <person name="Hensen N."/>
            <person name="Bonometti L."/>
            <person name="Westerberg I."/>
            <person name="Brannstrom I.O."/>
            <person name="Guillou S."/>
            <person name="Cros-Aarteil S."/>
            <person name="Calhoun S."/>
            <person name="Haridas S."/>
            <person name="Kuo A."/>
            <person name="Mondo S."/>
            <person name="Pangilinan J."/>
            <person name="Riley R."/>
            <person name="LaButti K."/>
            <person name="Andreopoulos B."/>
            <person name="Lipzen A."/>
            <person name="Chen C."/>
            <person name="Yan M."/>
            <person name="Daum C."/>
            <person name="Ng V."/>
            <person name="Clum A."/>
            <person name="Steindorff A."/>
            <person name="Ohm R.A."/>
            <person name="Martin F."/>
            <person name="Silar P."/>
            <person name="Natvig D.O."/>
            <person name="Lalanne C."/>
            <person name="Gautier V."/>
            <person name="Ament-Velasquez S.L."/>
            <person name="Kruys A."/>
            <person name="Hutchinson M.I."/>
            <person name="Powell A.J."/>
            <person name="Barry K."/>
            <person name="Miller A.N."/>
            <person name="Grigoriev I.V."/>
            <person name="Debuchy R."/>
            <person name="Gladieux P."/>
            <person name="Hiltunen Thoren M."/>
            <person name="Johannesson H."/>
        </authorList>
    </citation>
    <scope>NUCLEOTIDE SEQUENCE [LARGE SCALE GENOMIC DNA]</scope>
    <source>
        <strain evidence="5">CBS 340.73</strain>
    </source>
</reference>
<gene>
    <name evidence="4" type="ORF">QBC46DRAFT_416312</name>
</gene>
<proteinExistence type="predicted"/>
<sequence length="534" mass="59260">MSTPKTPKKKGKAVNTSSPSAGSDISLDSTPPLYSPHVRQRMNKTVYDSAVLPLVERASALKRNFSELSAASSRSIRAIKLAKGDRKDVTETAIFREHSSLIKAIIESMELEFRAVSQEIETLVDEYEKGDLEITAGQQRAELARLETHVANLQAKLVVARTQKNQLAGELTDRSMAQSVKDEDTSAENMPPWGQAYIDLLLDRYRNPPHATLQLFRRRTPEEQDRFRKAVLASYGAYDKKKGGMAWCCVSGAWCTPSDVVAAHIVPYNVSELHAEHLFGQRDGGHLMRPENGIPMRKVFKEHFDNAEIGFVPVSKDSNDYKIVVLVNTGDIALPEVESIQGNSLQFPNDFRPTRRYMYFSFIMSLLRLRRHRVSGWNKAFREYGMKEMWVTPGPWVRQSTLLTLAHRVGHMSPEETSLFLDSDGESRPEVDESLEELVSDVSQLAKAVQAHSSSFDSSDEDDLDSPLAGKGIPRGGNSLATLPSWFNREGASDDENEGETEDDSDGEDREDDGGDGSEDAGSEDAGSEDAGSE</sequence>
<evidence type="ECO:0000313" key="4">
    <source>
        <dbReference type="EMBL" id="KAK3937417.1"/>
    </source>
</evidence>
<dbReference type="EMBL" id="MU853855">
    <property type="protein sequence ID" value="KAK3937417.1"/>
    <property type="molecule type" value="Genomic_DNA"/>
</dbReference>